<dbReference type="AlphaFoldDB" id="A0A0W0YX96"/>
<accession>A0A0W0YX96</accession>
<dbReference type="PATRIC" id="fig|452.5.peg.2338"/>
<protein>
    <submittedName>
        <fullName evidence="2">Uncharacterized protein</fullName>
    </submittedName>
</protein>
<reference evidence="2 3" key="1">
    <citation type="submission" date="2015-11" db="EMBL/GenBank/DDBJ databases">
        <title>Genomic analysis of 38 Legionella species identifies large and diverse effector repertoires.</title>
        <authorList>
            <person name="Burstein D."/>
            <person name="Amaro F."/>
            <person name="Zusman T."/>
            <person name="Lifshitz Z."/>
            <person name="Cohen O."/>
            <person name="Gilbert J.A."/>
            <person name="Pupko T."/>
            <person name="Shuman H.A."/>
            <person name="Segal G."/>
        </authorList>
    </citation>
    <scope>NUCLEOTIDE SEQUENCE [LARGE SCALE GENOMIC DNA]</scope>
    <source>
        <strain evidence="2 3">Mt.St.Helens-9</strain>
    </source>
</reference>
<dbReference type="OrthoDB" id="5654191at2"/>
<proteinExistence type="predicted"/>
<comment type="caution">
    <text evidence="2">The sequence shown here is derived from an EMBL/GenBank/DDBJ whole genome shotgun (WGS) entry which is preliminary data.</text>
</comment>
<gene>
    <name evidence="2" type="ORF">Lspi_2125</name>
</gene>
<dbReference type="RefSeq" id="WP_058484048.1">
    <property type="nucleotide sequence ID" value="NZ_CAAAII010000010.1"/>
</dbReference>
<evidence type="ECO:0000256" key="1">
    <source>
        <dbReference type="SAM" id="Phobius"/>
    </source>
</evidence>
<dbReference type="Proteomes" id="UP000054877">
    <property type="component" value="Unassembled WGS sequence"/>
</dbReference>
<evidence type="ECO:0000313" key="3">
    <source>
        <dbReference type="Proteomes" id="UP000054877"/>
    </source>
</evidence>
<dbReference type="EMBL" id="LNYX01000031">
    <property type="protein sequence ID" value="KTD61495.1"/>
    <property type="molecule type" value="Genomic_DNA"/>
</dbReference>
<feature type="transmembrane region" description="Helical" evidence="1">
    <location>
        <begin position="237"/>
        <end position="258"/>
    </location>
</feature>
<keyword evidence="3" id="KW-1185">Reference proteome</keyword>
<feature type="transmembrane region" description="Helical" evidence="1">
    <location>
        <begin position="153"/>
        <end position="177"/>
    </location>
</feature>
<feature type="transmembrane region" description="Helical" evidence="1">
    <location>
        <begin position="198"/>
        <end position="231"/>
    </location>
</feature>
<sequence>MAKLTDNLLTQVYLGLVRDYKELSQQSPRLDFEQIYHQLYNRLYWSMQSSMNPLSGLSPEEKDKVWGVFYCFINACPQYVSLPRERQGVFFNNPVRVVVIEERYHYCSSNDSVFTWLMLGSLMSHSHHHGYHHYHSSSHHHGHGVENTDGNGLLLLLLVALALLAAILAFVSLYYLISQSLNAVERFVYNEGWLQASFSMAGMLGGAAAGGLLGAFVASAPLAALAIGAGISNPVGITIVGIICLTLIGAAAGCFLTNQIVNYALKKKNQQALDPADPRRFELTGSEETNLLDKGLNPIAVRCAIVALREQMGEKGVPSLLNRVFTSRGQETQEILSQIRELRRGSLRSINVGDMTFHLESPHYVPPVWYSTEPTPQEYGTGYSPSQVEEDGYHTHRYVPCHSGYSGQPFPTPSAPPYYQ</sequence>
<keyword evidence="1" id="KW-0812">Transmembrane</keyword>
<evidence type="ECO:0000313" key="2">
    <source>
        <dbReference type="EMBL" id="KTD61495.1"/>
    </source>
</evidence>
<keyword evidence="1" id="KW-0472">Membrane</keyword>
<keyword evidence="1" id="KW-1133">Transmembrane helix</keyword>
<organism evidence="2 3">
    <name type="scientific">Legionella spiritensis</name>
    <dbReference type="NCBI Taxonomy" id="452"/>
    <lineage>
        <taxon>Bacteria</taxon>
        <taxon>Pseudomonadati</taxon>
        <taxon>Pseudomonadota</taxon>
        <taxon>Gammaproteobacteria</taxon>
        <taxon>Legionellales</taxon>
        <taxon>Legionellaceae</taxon>
        <taxon>Legionella</taxon>
    </lineage>
</organism>
<name>A0A0W0YX96_LEGSP</name>